<keyword evidence="5" id="KW-0964">Secreted</keyword>
<feature type="transmembrane region" description="Helical" evidence="16">
    <location>
        <begin position="127"/>
        <end position="148"/>
    </location>
</feature>
<dbReference type="EMBL" id="JAGTJQ010000009">
    <property type="protein sequence ID" value="KAH7024497.1"/>
    <property type="molecule type" value="Genomic_DNA"/>
</dbReference>
<dbReference type="GO" id="GO:0098552">
    <property type="term" value="C:side of membrane"/>
    <property type="evidence" value="ECO:0007669"/>
    <property type="project" value="UniProtKB-KW"/>
</dbReference>
<evidence type="ECO:0000313" key="20">
    <source>
        <dbReference type="Proteomes" id="UP000756346"/>
    </source>
</evidence>
<evidence type="ECO:0000256" key="2">
    <source>
        <dbReference type="ARBA" id="ARBA00004589"/>
    </source>
</evidence>
<evidence type="ECO:0000256" key="7">
    <source>
        <dbReference type="ARBA" id="ARBA00022692"/>
    </source>
</evidence>
<keyword evidence="20" id="KW-1185">Reference proteome</keyword>
<feature type="disulfide bond" evidence="14">
    <location>
        <begin position="50"/>
        <end position="83"/>
    </location>
</feature>
<dbReference type="PANTHER" id="PTHR33048">
    <property type="entry name" value="PTH11-LIKE INTEGRAL MEMBRANE PROTEIN (AFU_ORTHOLOGUE AFUA_5G11245)"/>
    <property type="match status" value="1"/>
</dbReference>
<feature type="transmembrane region" description="Helical" evidence="16">
    <location>
        <begin position="206"/>
        <end position="227"/>
    </location>
</feature>
<feature type="compositionally biased region" description="Low complexity" evidence="15">
    <location>
        <begin position="464"/>
        <end position="476"/>
    </location>
</feature>
<sequence length="559" mass="59944">MRLAAAVVLLCSFVGITLAQLPPGTPCAVPCFVKNAVLSPCGPLNTTCLCTDPVFSKSVEGCVLDSCIVEDALIVQNVTNNACGVPVRNVVAQYSIISQTLTVLVYVFVGVRIVYKRFLTSLGLGADDWVMIVVAIFCVPSTVLNAKLAEYGIGRDVWALTPSDITNFGIALWLITLFYYVLISLLKISILLFYLRIFPSQGFRRVTWATIAVVSLYALAFLLAHILQCQPVSFNWTQWNDPGGRPGTGPKQGRCIDNIAVARSNAVISIVLDVWMLLLPLYKVRELNTSLKKKIAISAMFFVGTFVTVVSIIRLVYLIRFQNSNNITYDYTAALIWSTVEIGTGAICACMPSLRLILIRLWPRIFKSIASKQSRYADQKTPGSSQPGRGGGGDHYQQGRSGGQSSDDYHHQPPRGPGGAITPSSEYLDSKKPTSHSSIASVSSTWKPRKLSSSYSSKHAGQNSSSSMFDSSFGSVSVGGGGSGLERIDSSDDDRFELQPTRRPAAGAMVMGEGPGGGRGGRGSERAGDSAASFASSAEEEEGVGARVVHSGPLGKQAL</sequence>
<keyword evidence="10 16" id="KW-0472">Membrane</keyword>
<feature type="compositionally biased region" description="Polar residues" evidence="15">
    <location>
        <begin position="451"/>
        <end position="463"/>
    </location>
</feature>
<dbReference type="PROSITE" id="PS52012">
    <property type="entry name" value="CFEM"/>
    <property type="match status" value="1"/>
</dbReference>
<evidence type="ECO:0000256" key="10">
    <source>
        <dbReference type="ARBA" id="ARBA00023136"/>
    </source>
</evidence>
<organism evidence="19 20">
    <name type="scientific">Microdochium trichocladiopsis</name>
    <dbReference type="NCBI Taxonomy" id="1682393"/>
    <lineage>
        <taxon>Eukaryota</taxon>
        <taxon>Fungi</taxon>
        <taxon>Dikarya</taxon>
        <taxon>Ascomycota</taxon>
        <taxon>Pezizomycotina</taxon>
        <taxon>Sordariomycetes</taxon>
        <taxon>Xylariomycetidae</taxon>
        <taxon>Xylariales</taxon>
        <taxon>Microdochiaceae</taxon>
        <taxon>Microdochium</taxon>
    </lineage>
</organism>
<keyword evidence="6" id="KW-0325">Glycoprotein</keyword>
<dbReference type="OrthoDB" id="2496787at2759"/>
<evidence type="ECO:0000256" key="6">
    <source>
        <dbReference type="ARBA" id="ARBA00022622"/>
    </source>
</evidence>
<evidence type="ECO:0000256" key="16">
    <source>
        <dbReference type="SAM" id="Phobius"/>
    </source>
</evidence>
<evidence type="ECO:0000256" key="3">
    <source>
        <dbReference type="ARBA" id="ARBA00004613"/>
    </source>
</evidence>
<evidence type="ECO:0000256" key="14">
    <source>
        <dbReference type="PROSITE-ProRule" id="PRU01356"/>
    </source>
</evidence>
<reference evidence="19" key="1">
    <citation type="journal article" date="2021" name="Nat. Commun.">
        <title>Genetic determinants of endophytism in the Arabidopsis root mycobiome.</title>
        <authorList>
            <person name="Mesny F."/>
            <person name="Miyauchi S."/>
            <person name="Thiergart T."/>
            <person name="Pickel B."/>
            <person name="Atanasova L."/>
            <person name="Karlsson M."/>
            <person name="Huettel B."/>
            <person name="Barry K.W."/>
            <person name="Haridas S."/>
            <person name="Chen C."/>
            <person name="Bauer D."/>
            <person name="Andreopoulos W."/>
            <person name="Pangilinan J."/>
            <person name="LaButti K."/>
            <person name="Riley R."/>
            <person name="Lipzen A."/>
            <person name="Clum A."/>
            <person name="Drula E."/>
            <person name="Henrissat B."/>
            <person name="Kohler A."/>
            <person name="Grigoriev I.V."/>
            <person name="Martin F.M."/>
            <person name="Hacquard S."/>
        </authorList>
    </citation>
    <scope>NUCLEOTIDE SEQUENCE</scope>
    <source>
        <strain evidence="19">MPI-CAGE-CH-0230</strain>
    </source>
</reference>
<feature type="transmembrane region" description="Helical" evidence="16">
    <location>
        <begin position="96"/>
        <end position="115"/>
    </location>
</feature>
<dbReference type="Pfam" id="PF05730">
    <property type="entry name" value="CFEM"/>
    <property type="match status" value="1"/>
</dbReference>
<dbReference type="RefSeq" id="XP_046008045.1">
    <property type="nucleotide sequence ID" value="XM_046157143.1"/>
</dbReference>
<feature type="signal peptide" evidence="17">
    <location>
        <begin position="1"/>
        <end position="19"/>
    </location>
</feature>
<comment type="similarity">
    <text evidence="4">Belongs to the RBT5 family.</text>
</comment>
<dbReference type="AlphaFoldDB" id="A0A9P8XX95"/>
<evidence type="ECO:0000256" key="11">
    <source>
        <dbReference type="ARBA" id="ARBA00023157"/>
    </source>
</evidence>
<dbReference type="PANTHER" id="PTHR33048:SF143">
    <property type="entry name" value="EXTRACELLULAR MEMBRANE PROTEIN CFEM DOMAIN-CONTAINING PROTEIN-RELATED"/>
    <property type="match status" value="1"/>
</dbReference>
<dbReference type="GeneID" id="70186689"/>
<feature type="transmembrane region" description="Helical" evidence="16">
    <location>
        <begin position="266"/>
        <end position="284"/>
    </location>
</feature>
<keyword evidence="8 17" id="KW-0732">Signal</keyword>
<gene>
    <name evidence="19" type="ORF">B0I36DRAFT_352728</name>
</gene>
<name>A0A9P8XX95_9PEZI</name>
<accession>A0A9P8XX95</accession>
<comment type="similarity">
    <text evidence="13">Belongs to the SAT4 family.</text>
</comment>
<evidence type="ECO:0000256" key="12">
    <source>
        <dbReference type="ARBA" id="ARBA00023288"/>
    </source>
</evidence>
<feature type="disulfide bond" evidence="14">
    <location>
        <begin position="27"/>
        <end position="67"/>
    </location>
</feature>
<comment type="caution">
    <text evidence="19">The sequence shown here is derived from an EMBL/GenBank/DDBJ whole genome shotgun (WGS) entry which is preliminary data.</text>
</comment>
<keyword evidence="12" id="KW-0449">Lipoprotein</keyword>
<dbReference type="InterPro" id="IPR008427">
    <property type="entry name" value="Extracellular_membr_CFEM_dom"/>
</dbReference>
<evidence type="ECO:0000256" key="9">
    <source>
        <dbReference type="ARBA" id="ARBA00022989"/>
    </source>
</evidence>
<evidence type="ECO:0000256" key="17">
    <source>
        <dbReference type="SAM" id="SignalP"/>
    </source>
</evidence>
<dbReference type="Proteomes" id="UP000756346">
    <property type="component" value="Unassembled WGS sequence"/>
</dbReference>
<evidence type="ECO:0000256" key="8">
    <source>
        <dbReference type="ARBA" id="ARBA00022729"/>
    </source>
</evidence>
<evidence type="ECO:0000256" key="15">
    <source>
        <dbReference type="SAM" id="MobiDB-lite"/>
    </source>
</evidence>
<keyword evidence="6" id="KW-0336">GPI-anchor</keyword>
<feature type="compositionally biased region" description="Low complexity" evidence="15">
    <location>
        <begin position="435"/>
        <end position="444"/>
    </location>
</feature>
<evidence type="ECO:0000256" key="1">
    <source>
        <dbReference type="ARBA" id="ARBA00004141"/>
    </source>
</evidence>
<feature type="region of interest" description="Disordered" evidence="15">
    <location>
        <begin position="376"/>
        <end position="559"/>
    </location>
</feature>
<dbReference type="InterPro" id="IPR052337">
    <property type="entry name" value="SAT4-like"/>
</dbReference>
<feature type="transmembrane region" description="Helical" evidence="16">
    <location>
        <begin position="168"/>
        <end position="194"/>
    </location>
</feature>
<evidence type="ECO:0000313" key="19">
    <source>
        <dbReference type="EMBL" id="KAH7024497.1"/>
    </source>
</evidence>
<dbReference type="GO" id="GO:0005576">
    <property type="term" value="C:extracellular region"/>
    <property type="evidence" value="ECO:0007669"/>
    <property type="project" value="UniProtKB-SubCell"/>
</dbReference>
<evidence type="ECO:0000256" key="5">
    <source>
        <dbReference type="ARBA" id="ARBA00022525"/>
    </source>
</evidence>
<feature type="disulfide bond" evidence="14">
    <location>
        <begin position="31"/>
        <end position="62"/>
    </location>
</feature>
<proteinExistence type="inferred from homology"/>
<feature type="disulfide bond" evidence="14">
    <location>
        <begin position="41"/>
        <end position="48"/>
    </location>
</feature>
<keyword evidence="11 14" id="KW-1015">Disulfide bond</keyword>
<evidence type="ECO:0000259" key="18">
    <source>
        <dbReference type="PROSITE" id="PS52012"/>
    </source>
</evidence>
<evidence type="ECO:0000256" key="4">
    <source>
        <dbReference type="ARBA" id="ARBA00010031"/>
    </source>
</evidence>
<dbReference type="InterPro" id="IPR049326">
    <property type="entry name" value="Rhodopsin_dom_fungi"/>
</dbReference>
<feature type="chain" id="PRO_5040508273" description="CFEM domain-containing protein" evidence="17">
    <location>
        <begin position="20"/>
        <end position="559"/>
    </location>
</feature>
<comment type="caution">
    <text evidence="14">Lacks conserved residue(s) required for the propagation of feature annotation.</text>
</comment>
<keyword evidence="9 16" id="KW-1133">Transmembrane helix</keyword>
<evidence type="ECO:0000256" key="13">
    <source>
        <dbReference type="ARBA" id="ARBA00038359"/>
    </source>
</evidence>
<feature type="domain" description="CFEM" evidence="18">
    <location>
        <begin position="1"/>
        <end position="110"/>
    </location>
</feature>
<protein>
    <recommendedName>
        <fullName evidence="18">CFEM domain-containing protein</fullName>
    </recommendedName>
</protein>
<feature type="transmembrane region" description="Helical" evidence="16">
    <location>
        <begin position="296"/>
        <end position="319"/>
    </location>
</feature>
<dbReference type="Pfam" id="PF20684">
    <property type="entry name" value="Fung_rhodopsin"/>
    <property type="match status" value="1"/>
</dbReference>
<keyword evidence="7 16" id="KW-0812">Transmembrane</keyword>
<feature type="transmembrane region" description="Helical" evidence="16">
    <location>
        <begin position="331"/>
        <end position="358"/>
    </location>
</feature>
<comment type="subcellular location">
    <subcellularLocation>
        <location evidence="2">Membrane</location>
        <topology evidence="2">Lipid-anchor</topology>
        <topology evidence="2">GPI-anchor</topology>
    </subcellularLocation>
    <subcellularLocation>
        <location evidence="1">Membrane</location>
        <topology evidence="1">Multi-pass membrane protein</topology>
    </subcellularLocation>
    <subcellularLocation>
        <location evidence="3">Secreted</location>
    </subcellularLocation>
</comment>